<evidence type="ECO:0000256" key="2">
    <source>
        <dbReference type="ARBA" id="ARBA00022448"/>
    </source>
</evidence>
<gene>
    <name evidence="9" type="primary">glnP_1</name>
    <name evidence="9" type="ORF">T23_17970</name>
</gene>
<comment type="similarity">
    <text evidence="7">Belongs to the binding-protein-dependent transport system permease family.</text>
</comment>
<accession>A0ABM8IL96</accession>
<feature type="transmembrane region" description="Helical" evidence="7">
    <location>
        <begin position="24"/>
        <end position="48"/>
    </location>
</feature>
<keyword evidence="5 7" id="KW-1133">Transmembrane helix</keyword>
<dbReference type="InterPro" id="IPR010065">
    <property type="entry name" value="AA_ABC_transptr_permease_3TM"/>
</dbReference>
<comment type="subcellular location">
    <subcellularLocation>
        <location evidence="1 7">Cell membrane</location>
        <topology evidence="1 7">Multi-pass membrane protein</topology>
    </subcellularLocation>
</comment>
<name>A0ABM8IL96_9FIRM</name>
<feature type="domain" description="ABC transmembrane type-1" evidence="8">
    <location>
        <begin position="22"/>
        <end position="213"/>
    </location>
</feature>
<dbReference type="CDD" id="cd06261">
    <property type="entry name" value="TM_PBP2"/>
    <property type="match status" value="1"/>
</dbReference>
<keyword evidence="4 7" id="KW-0812">Transmembrane</keyword>
<keyword evidence="6 7" id="KW-0472">Membrane</keyword>
<dbReference type="PANTHER" id="PTHR30614:SF36">
    <property type="entry name" value="ABC TRANSPORTER MEMBRANE-SPANNING PERMEASE-GLUTAMINE TRANSPORT"/>
    <property type="match status" value="1"/>
</dbReference>
<dbReference type="RefSeq" id="WP_161831022.1">
    <property type="nucleotide sequence ID" value="NZ_AP028127.1"/>
</dbReference>
<evidence type="ECO:0000259" key="8">
    <source>
        <dbReference type="PROSITE" id="PS50928"/>
    </source>
</evidence>
<dbReference type="PANTHER" id="PTHR30614">
    <property type="entry name" value="MEMBRANE COMPONENT OF AMINO ACID ABC TRANSPORTER"/>
    <property type="match status" value="1"/>
</dbReference>
<dbReference type="InterPro" id="IPR043429">
    <property type="entry name" value="ArtM/GltK/GlnP/TcyL/YhdX-like"/>
</dbReference>
<sequence>MQELGINILFEGRNFIRLLEGLGVTIQVSLISVCLSIILGLLMGMVMRLQNRVVQFMCRVYLETVRIVPQLVLLFLVYFGLSKSLGINLSGFWASVLVFSFWGVAEMGDLVRGALESIPKHQYETAAALALNKWQIYVYVILPQTMRRLLPQTINLVTRMIKTTSLIVLIGVVEVVKVGQQIIESARLTTPSAPLWIYGVIFLLYFLICYPISKWATHLEKRWNG</sequence>
<dbReference type="PROSITE" id="PS50928">
    <property type="entry name" value="ABC_TM1"/>
    <property type="match status" value="1"/>
</dbReference>
<evidence type="ECO:0000256" key="3">
    <source>
        <dbReference type="ARBA" id="ARBA00022475"/>
    </source>
</evidence>
<feature type="transmembrane region" description="Helical" evidence="7">
    <location>
        <begin position="87"/>
        <end position="105"/>
    </location>
</feature>
<proteinExistence type="inferred from homology"/>
<organism evidence="9 10">
    <name type="scientific">Turicibacter faecis</name>
    <dbReference type="NCBI Taxonomy" id="2963365"/>
    <lineage>
        <taxon>Bacteria</taxon>
        <taxon>Bacillati</taxon>
        <taxon>Bacillota</taxon>
        <taxon>Erysipelotrichia</taxon>
        <taxon>Erysipelotrichales</taxon>
        <taxon>Turicibacteraceae</taxon>
        <taxon>Turicibacter</taxon>
    </lineage>
</organism>
<dbReference type="Pfam" id="PF00528">
    <property type="entry name" value="BPD_transp_1"/>
    <property type="match status" value="1"/>
</dbReference>
<keyword evidence="10" id="KW-1185">Reference proteome</keyword>
<dbReference type="NCBIfam" id="TIGR01726">
    <property type="entry name" value="HEQRo_perm_3TM"/>
    <property type="match status" value="1"/>
</dbReference>
<dbReference type="Proteomes" id="UP001432099">
    <property type="component" value="Chromosome"/>
</dbReference>
<evidence type="ECO:0000256" key="7">
    <source>
        <dbReference type="RuleBase" id="RU363032"/>
    </source>
</evidence>
<dbReference type="InterPro" id="IPR000515">
    <property type="entry name" value="MetI-like"/>
</dbReference>
<evidence type="ECO:0000313" key="10">
    <source>
        <dbReference type="Proteomes" id="UP001432099"/>
    </source>
</evidence>
<feature type="transmembrane region" description="Helical" evidence="7">
    <location>
        <begin position="195"/>
        <end position="213"/>
    </location>
</feature>
<evidence type="ECO:0000256" key="1">
    <source>
        <dbReference type="ARBA" id="ARBA00004651"/>
    </source>
</evidence>
<evidence type="ECO:0000256" key="6">
    <source>
        <dbReference type="ARBA" id="ARBA00023136"/>
    </source>
</evidence>
<keyword evidence="2 7" id="KW-0813">Transport</keyword>
<evidence type="ECO:0000256" key="4">
    <source>
        <dbReference type="ARBA" id="ARBA00022692"/>
    </source>
</evidence>
<dbReference type="SUPFAM" id="SSF161098">
    <property type="entry name" value="MetI-like"/>
    <property type="match status" value="1"/>
</dbReference>
<keyword evidence="3" id="KW-1003">Cell membrane</keyword>
<dbReference type="InterPro" id="IPR035906">
    <property type="entry name" value="MetI-like_sf"/>
</dbReference>
<dbReference type="Gene3D" id="1.10.3720.10">
    <property type="entry name" value="MetI-like"/>
    <property type="match status" value="1"/>
</dbReference>
<evidence type="ECO:0000313" key="9">
    <source>
        <dbReference type="EMBL" id="BEH91695.1"/>
    </source>
</evidence>
<dbReference type="EMBL" id="AP028127">
    <property type="protein sequence ID" value="BEH91695.1"/>
    <property type="molecule type" value="Genomic_DNA"/>
</dbReference>
<feature type="transmembrane region" description="Helical" evidence="7">
    <location>
        <begin position="60"/>
        <end position="81"/>
    </location>
</feature>
<protein>
    <submittedName>
        <fullName evidence="9">Amino acid ABC transporter permease</fullName>
    </submittedName>
</protein>
<reference evidence="9" key="1">
    <citation type="journal article" date="2024" name="Int. J. Syst. Evol. Microbiol.">
        <title>Turicibacter faecis sp. nov., isolated from faeces of heart failure mouse model.</title>
        <authorList>
            <person name="Imamura Y."/>
            <person name="Motooka D."/>
            <person name="Nakajima Y."/>
            <person name="Ito S."/>
            <person name="Kitakaze M."/>
            <person name="Iida T."/>
            <person name="Nakamura S."/>
        </authorList>
    </citation>
    <scope>NUCLEOTIDE SEQUENCE</scope>
    <source>
        <strain evidence="9">TC023</strain>
    </source>
</reference>
<evidence type="ECO:0000256" key="5">
    <source>
        <dbReference type="ARBA" id="ARBA00022989"/>
    </source>
</evidence>